<dbReference type="Pfam" id="PF14125">
    <property type="entry name" value="DUF4292"/>
    <property type="match status" value="1"/>
</dbReference>
<accession>A0A6P1QX05</accession>
<evidence type="ECO:0000313" key="2">
    <source>
        <dbReference type="Proteomes" id="UP000464318"/>
    </source>
</evidence>
<dbReference type="PROSITE" id="PS51257">
    <property type="entry name" value="PROKAR_LIPOPROTEIN"/>
    <property type="match status" value="1"/>
</dbReference>
<evidence type="ECO:0000313" key="1">
    <source>
        <dbReference type="EMBL" id="QHN65533.1"/>
    </source>
</evidence>
<dbReference type="KEGG" id="bcad:DBX24_06355"/>
<keyword evidence="2" id="KW-1185">Reference proteome</keyword>
<dbReference type="EMBL" id="CP029149">
    <property type="protein sequence ID" value="QHN65533.1"/>
    <property type="molecule type" value="Genomic_DNA"/>
</dbReference>
<dbReference type="Proteomes" id="UP000464318">
    <property type="component" value="Chromosome"/>
</dbReference>
<sequence>MKKHIFLSVLSIFLISCKTRQATTKEAQPKVSTTSFFKEMKKEQTFEQLKINSQISVDMGRFIPTIDATIYIEKDKKVWLNAAAIFINVARGVATEDGIKGYEKWNKTYIESDFSYLNNLLNVDFINYKAFQSLLIGRTFVPINEADFILDETPSGFSLKTKKLQKIKDSDYQMSLEYSPALDLKKIDLREVSGKGNQLEVYYENWADYGSLRLPKTVKIIIKGEKNGQIRIENTKFDFNKMETPYSVPSNYTKIEIK</sequence>
<proteinExistence type="predicted"/>
<dbReference type="RefSeq" id="WP_160224335.1">
    <property type="nucleotide sequence ID" value="NZ_CP029149.1"/>
</dbReference>
<dbReference type="AlphaFoldDB" id="A0A6P1QX05"/>
<protein>
    <submittedName>
        <fullName evidence="1">DUF4292 domain-containing protein</fullName>
    </submittedName>
</protein>
<dbReference type="InterPro" id="IPR025634">
    <property type="entry name" value="DUF4292"/>
</dbReference>
<name>A0A6P1QX05_9FLAO</name>
<reference evidence="1 2" key="1">
    <citation type="submission" date="2018-04" db="EMBL/GenBank/DDBJ databases">
        <title>Characteristic and Complete Genome Sequencing of A Novel Member of Infective Endocarditis Causative Bacteria: Bergeyella cardium QL-PH.</title>
        <authorList>
            <person name="Pan H."/>
            <person name="Sun E."/>
            <person name="Zhang Y."/>
        </authorList>
    </citation>
    <scope>NUCLEOTIDE SEQUENCE [LARGE SCALE GENOMIC DNA]</scope>
    <source>
        <strain evidence="1 2">HPQL</strain>
    </source>
</reference>
<dbReference type="OrthoDB" id="849114at2"/>
<organism evidence="1 2">
    <name type="scientific">Bergeyella cardium</name>
    <dbReference type="NCBI Taxonomy" id="1585976"/>
    <lineage>
        <taxon>Bacteria</taxon>
        <taxon>Pseudomonadati</taxon>
        <taxon>Bacteroidota</taxon>
        <taxon>Flavobacteriia</taxon>
        <taxon>Flavobacteriales</taxon>
        <taxon>Weeksellaceae</taxon>
        <taxon>Bergeyella</taxon>
    </lineage>
</organism>
<gene>
    <name evidence="1" type="ORF">DBX24_06355</name>
</gene>